<keyword evidence="4" id="KW-0967">Endosome</keyword>
<evidence type="ECO:0000256" key="1">
    <source>
        <dbReference type="ARBA" id="ARBA00004177"/>
    </source>
</evidence>
<reference evidence="14" key="1">
    <citation type="submission" date="2025-08" db="UniProtKB">
        <authorList>
            <consortium name="RefSeq"/>
        </authorList>
    </citation>
    <scope>IDENTIFICATION</scope>
    <source>
        <strain evidence="14">USDA-PBARC FA_bdor</strain>
        <tissue evidence="14">Whole organism</tissue>
    </source>
</reference>
<sequence length="814" mass="91264">MVKVQRVSAIRGAAPGAWEIASEDSSVESDPLPREMDIKTSDFDRPGISTFLRNTGRIPEPSRSPNSLPKADFIMKWLMASETETSQNSSLTSVICDSPPGLKRAPRSPLRQLNELKRPRMMEEPGDSSQRGINSLTKQLTSPRASKHLKENFEGSDSPRISERISRVSSPRNTQESIETTTSLSPRSKLAACRAVIFGVNLRESSRTEKIHGESPRRIKENTPPLLEEPLEALISQCDSPTAGIIEIESSSPSHTSEPPRIVDVLSINSSRKSRVIDSSDENTLEEVLSAGSSSFDNDEGCDKTMEALIEDPDDFSQVDDHFGKGVEGFAVHSQDSDRTYYSGAKPVERLIIEELSQKISEASSIQVSNVKSSMTISDNSASAEASPSSRRNDNEIYPTIGNKIGKKKKAKKGSLLEKFQTLINGKISFLRIWRHQMAQGHFKGTCNQCVIMRIKKFSTSYGRPYFQGPVIRDSLNLLGRVISSSDLSAPNISSESLRRTITVLTIPEIVGQVTVKDKSALKFYLPWEVIDAEKLIISVLHFKLIPDDDEESQVDREQSVKDVVIHEFDCPCLRAGELVPSCPVKFTNSKPNPIDFFLKYTMSIAQDRPELYEEVKLYKNAREREKHDNQADLYAVVNTLQHLEKAYIRDCVTPKEYTAACSKLLVQYRAAFKQVQSDQFPTIDAFARAFRLDCPAALERIKEDRPITIKDDKGNTSKCIADIVSLFITLMDRLRLDIKAMDELHPDLRDLQDTMNRLSILPSDFDGKTRVSDWLQTLNNMSASDELSETQVRQLLFDLETSYNAFNKVLHNS</sequence>
<dbReference type="SUPFAM" id="SSF140111">
    <property type="entry name" value="Endosomal sorting complex assembly domain"/>
    <property type="match status" value="1"/>
</dbReference>
<dbReference type="GO" id="GO:0043328">
    <property type="term" value="P:protein transport to vacuole involved in ubiquitin-dependent protein catabolic process via the multivesicular body sorting pathway"/>
    <property type="evidence" value="ECO:0007669"/>
    <property type="project" value="TreeGrafter"/>
</dbReference>
<dbReference type="Gene3D" id="1.20.120.1130">
    <property type="match status" value="1"/>
</dbReference>
<dbReference type="SUPFAM" id="SSF140427">
    <property type="entry name" value="VPS28 C-terminal domain-like"/>
    <property type="match status" value="1"/>
</dbReference>
<organism evidence="13 14">
    <name type="scientific">Fopius arisanus</name>
    <dbReference type="NCBI Taxonomy" id="64838"/>
    <lineage>
        <taxon>Eukaryota</taxon>
        <taxon>Metazoa</taxon>
        <taxon>Ecdysozoa</taxon>
        <taxon>Arthropoda</taxon>
        <taxon>Hexapoda</taxon>
        <taxon>Insecta</taxon>
        <taxon>Pterygota</taxon>
        <taxon>Neoptera</taxon>
        <taxon>Endopterygota</taxon>
        <taxon>Hymenoptera</taxon>
        <taxon>Apocrita</taxon>
        <taxon>Ichneumonoidea</taxon>
        <taxon>Braconidae</taxon>
        <taxon>Opiinae</taxon>
        <taxon>Fopius</taxon>
    </lineage>
</organism>
<name>A0A9R1U434_9HYME</name>
<dbReference type="InterPro" id="IPR007143">
    <property type="entry name" value="Vps28"/>
</dbReference>
<protein>
    <recommendedName>
        <fullName evidence="2">Vacuolar protein sorting-associated protein 28 homolog</fullName>
    </recommendedName>
    <alternativeName>
        <fullName evidence="8">ESCRT-I complex subunit VPS28</fullName>
    </alternativeName>
</protein>
<dbReference type="InterPro" id="IPR017899">
    <property type="entry name" value="VPS28_C"/>
</dbReference>
<feature type="compositionally biased region" description="Basic and acidic residues" evidence="10">
    <location>
        <begin position="31"/>
        <end position="45"/>
    </location>
</feature>
<dbReference type="CTD" id="51160"/>
<dbReference type="InterPro" id="IPR038358">
    <property type="entry name" value="VPS28_N_sf"/>
</dbReference>
<accession>A0A9R1U434</accession>
<evidence type="ECO:0000256" key="9">
    <source>
        <dbReference type="PROSITE-ProRule" id="PRU00642"/>
    </source>
</evidence>
<feature type="region of interest" description="Disordered" evidence="10">
    <location>
        <begin position="88"/>
        <end position="185"/>
    </location>
</feature>
<evidence type="ECO:0000256" key="8">
    <source>
        <dbReference type="ARBA" id="ARBA00083439"/>
    </source>
</evidence>
<dbReference type="PROSITE" id="PS51313">
    <property type="entry name" value="VPS28_N"/>
    <property type="match status" value="1"/>
</dbReference>
<feature type="compositionally biased region" description="Basic and acidic residues" evidence="10">
    <location>
        <begin position="114"/>
        <end position="123"/>
    </location>
</feature>
<dbReference type="PANTHER" id="PTHR12937:SF0">
    <property type="entry name" value="VACUOLAR PROTEIN SORTING-ASSOCIATED PROTEIN 28 HOMOLOG"/>
    <property type="match status" value="1"/>
</dbReference>
<evidence type="ECO:0000313" key="13">
    <source>
        <dbReference type="Proteomes" id="UP000694866"/>
    </source>
</evidence>
<comment type="similarity">
    <text evidence="9">Belongs to the VPS28 family.</text>
</comment>
<keyword evidence="3 9" id="KW-0813">Transport</keyword>
<dbReference type="GO" id="GO:0044877">
    <property type="term" value="F:protein-containing complex binding"/>
    <property type="evidence" value="ECO:0007669"/>
    <property type="project" value="TreeGrafter"/>
</dbReference>
<dbReference type="InterPro" id="IPR037206">
    <property type="entry name" value="VPS28_C_sf"/>
</dbReference>
<keyword evidence="13" id="KW-1185">Reference proteome</keyword>
<evidence type="ECO:0000256" key="10">
    <source>
        <dbReference type="SAM" id="MobiDB-lite"/>
    </source>
</evidence>
<evidence type="ECO:0000259" key="12">
    <source>
        <dbReference type="PROSITE" id="PS51313"/>
    </source>
</evidence>
<gene>
    <name evidence="14" type="primary">Vps28</name>
</gene>
<feature type="compositionally biased region" description="Polar residues" evidence="10">
    <location>
        <begin position="127"/>
        <end position="144"/>
    </location>
</feature>
<feature type="compositionally biased region" description="Low complexity" evidence="10">
    <location>
        <begin position="378"/>
        <end position="390"/>
    </location>
</feature>
<proteinExistence type="inferred from homology"/>
<keyword evidence="5 9" id="KW-0653">Protein transport</keyword>
<dbReference type="AlphaFoldDB" id="A0A9R1U434"/>
<evidence type="ECO:0000313" key="14">
    <source>
        <dbReference type="RefSeq" id="XP_011307739.1"/>
    </source>
</evidence>
<dbReference type="FunFam" id="1.20.120.1130:FF:000001">
    <property type="entry name" value="Vacuolar protein sorting-associated protein 28 homolog"/>
    <property type="match status" value="1"/>
</dbReference>
<feature type="compositionally biased region" description="Polar residues" evidence="10">
    <location>
        <begin position="167"/>
        <end position="185"/>
    </location>
</feature>
<evidence type="ECO:0000256" key="2">
    <source>
        <dbReference type="ARBA" id="ARBA00020968"/>
    </source>
</evidence>
<dbReference type="InterPro" id="IPR017898">
    <property type="entry name" value="VPS28_N"/>
</dbReference>
<dbReference type="Proteomes" id="UP000694866">
    <property type="component" value="Unplaced"/>
</dbReference>
<comment type="subcellular location">
    <subcellularLocation>
        <location evidence="1">Endosome</location>
    </subcellularLocation>
</comment>
<dbReference type="InterPro" id="IPR037202">
    <property type="entry name" value="ESCRT_assembly_dom"/>
</dbReference>
<evidence type="ECO:0000259" key="11">
    <source>
        <dbReference type="PROSITE" id="PS51310"/>
    </source>
</evidence>
<dbReference type="PANTHER" id="PTHR12937">
    <property type="entry name" value="VACUOLAR PROTEIN SORTING 28, ISOFORM 2 VPS28"/>
    <property type="match status" value="1"/>
</dbReference>
<evidence type="ECO:0000256" key="7">
    <source>
        <dbReference type="ARBA" id="ARBA00066174"/>
    </source>
</evidence>
<feature type="domain" description="VPS28 C-terminal" evidence="11">
    <location>
        <begin position="716"/>
        <end position="812"/>
    </location>
</feature>
<evidence type="ECO:0000256" key="4">
    <source>
        <dbReference type="ARBA" id="ARBA00022753"/>
    </source>
</evidence>
<evidence type="ECO:0000256" key="6">
    <source>
        <dbReference type="ARBA" id="ARBA00056039"/>
    </source>
</evidence>
<evidence type="ECO:0000256" key="3">
    <source>
        <dbReference type="ARBA" id="ARBA00022448"/>
    </source>
</evidence>
<feature type="region of interest" description="Disordered" evidence="10">
    <location>
        <begin position="377"/>
        <end position="397"/>
    </location>
</feature>
<dbReference type="OrthoDB" id="2671at2759"/>
<dbReference type="PROSITE" id="PS51310">
    <property type="entry name" value="VPS28_C"/>
    <property type="match status" value="1"/>
</dbReference>
<dbReference type="GeneID" id="105269302"/>
<feature type="domain" description="VPS28 N-terminal" evidence="12">
    <location>
        <begin position="605"/>
        <end position="712"/>
    </location>
</feature>
<comment type="subunit">
    <text evidence="7">Component of the ESCRT-I complex (endosomal sorting complex required for transport I).</text>
</comment>
<dbReference type="RefSeq" id="XP_011307739.1">
    <property type="nucleotide sequence ID" value="XM_011309437.1"/>
</dbReference>
<dbReference type="Gene3D" id="1.20.1440.200">
    <property type="match status" value="1"/>
</dbReference>
<evidence type="ECO:0000256" key="5">
    <source>
        <dbReference type="ARBA" id="ARBA00022927"/>
    </source>
</evidence>
<comment type="function">
    <text evidence="6">Component of the ESCRT-I complex, a regulator of vesicular trafficking process.</text>
</comment>
<dbReference type="FunFam" id="1.20.1440.200:FF:000001">
    <property type="entry name" value="Vacuolar protein sorting-associated protein 28 homolog"/>
    <property type="match status" value="1"/>
</dbReference>
<dbReference type="GO" id="GO:0000813">
    <property type="term" value="C:ESCRT I complex"/>
    <property type="evidence" value="ECO:0007669"/>
    <property type="project" value="InterPro"/>
</dbReference>
<dbReference type="KEGG" id="fas:105269302"/>
<dbReference type="Pfam" id="PF03997">
    <property type="entry name" value="VPS28"/>
    <property type="match status" value="1"/>
</dbReference>
<feature type="region of interest" description="Disordered" evidence="10">
    <location>
        <begin position="19"/>
        <end position="46"/>
    </location>
</feature>